<proteinExistence type="predicted"/>
<dbReference type="AlphaFoldDB" id="A0AAW0V045"/>
<name>A0AAW0V045_SCYPA</name>
<dbReference type="EMBL" id="JARAKH010000003">
    <property type="protein sequence ID" value="KAK8404853.1"/>
    <property type="molecule type" value="Genomic_DNA"/>
</dbReference>
<protein>
    <submittedName>
        <fullName evidence="2">Uncharacterized protein</fullName>
    </submittedName>
</protein>
<evidence type="ECO:0000256" key="1">
    <source>
        <dbReference type="SAM" id="MobiDB-lite"/>
    </source>
</evidence>
<gene>
    <name evidence="2" type="ORF">O3P69_001448</name>
</gene>
<evidence type="ECO:0000313" key="3">
    <source>
        <dbReference type="Proteomes" id="UP001487740"/>
    </source>
</evidence>
<feature type="region of interest" description="Disordered" evidence="1">
    <location>
        <begin position="61"/>
        <end position="81"/>
    </location>
</feature>
<comment type="caution">
    <text evidence="2">The sequence shown here is derived from an EMBL/GenBank/DDBJ whole genome shotgun (WGS) entry which is preliminary data.</text>
</comment>
<evidence type="ECO:0000313" key="2">
    <source>
        <dbReference type="EMBL" id="KAK8404853.1"/>
    </source>
</evidence>
<keyword evidence="3" id="KW-1185">Reference proteome</keyword>
<reference evidence="2 3" key="1">
    <citation type="submission" date="2023-03" db="EMBL/GenBank/DDBJ databases">
        <title>High-quality genome of Scylla paramamosain provides insights in environmental adaptation.</title>
        <authorList>
            <person name="Zhang L."/>
        </authorList>
    </citation>
    <scope>NUCLEOTIDE SEQUENCE [LARGE SCALE GENOMIC DNA]</scope>
    <source>
        <strain evidence="2">LZ_2023a</strain>
        <tissue evidence="2">Muscle</tissue>
    </source>
</reference>
<dbReference type="Proteomes" id="UP001487740">
    <property type="component" value="Unassembled WGS sequence"/>
</dbReference>
<sequence length="81" mass="9205">MASEPEELIVSAYSKNVSPGYLYNLSTKEYSPGDTKHAINIEQCKPEYEITHQGSMIPQELKSRTMSSLSKPSWRMLTHKT</sequence>
<accession>A0AAW0V045</accession>
<organism evidence="2 3">
    <name type="scientific">Scylla paramamosain</name>
    <name type="common">Mud crab</name>
    <dbReference type="NCBI Taxonomy" id="85552"/>
    <lineage>
        <taxon>Eukaryota</taxon>
        <taxon>Metazoa</taxon>
        <taxon>Ecdysozoa</taxon>
        <taxon>Arthropoda</taxon>
        <taxon>Crustacea</taxon>
        <taxon>Multicrustacea</taxon>
        <taxon>Malacostraca</taxon>
        <taxon>Eumalacostraca</taxon>
        <taxon>Eucarida</taxon>
        <taxon>Decapoda</taxon>
        <taxon>Pleocyemata</taxon>
        <taxon>Brachyura</taxon>
        <taxon>Eubrachyura</taxon>
        <taxon>Portunoidea</taxon>
        <taxon>Portunidae</taxon>
        <taxon>Portuninae</taxon>
        <taxon>Scylla</taxon>
    </lineage>
</organism>